<dbReference type="PANTHER" id="PTHR31973:SF190">
    <property type="entry name" value="MULE TRANSPOSASE DOMAIN-CONTAINING PROTEIN"/>
    <property type="match status" value="1"/>
</dbReference>
<comment type="caution">
    <text evidence="2">The sequence shown here is derived from an EMBL/GenBank/DDBJ whole genome shotgun (WGS) entry which is preliminary data.</text>
</comment>
<evidence type="ECO:0000256" key="1">
    <source>
        <dbReference type="SAM" id="MobiDB-lite"/>
    </source>
</evidence>
<sequence length="287" mass="33468">MYYHFKIPNNNLDYGLQALENDADVMNLVRYIDKYKLNKFYIEHEYTVLETYLKSPQKFRLKETVDVESSALVRKPFKKPGLKVNRLPQLLLEVPCLNTDVEVPSFNVEKEKQTTDYDVSESNEMAVNEDENVSKSNEEVFNEDETVSESGESDDSQDRDFIVDEDNLINEFDGIIPAIVQVFLCAEHRFYVRHVYENFKAQWKGRANYDVLLNNLCEVFNRQLIDARDVPIIICLEFVREYLMKRIVNVKKVISNNQVSLPPGATKCCEMVEQNIKKVVHMKTSVL</sequence>
<gene>
    <name evidence="2" type="ORF">Tci_066275</name>
</gene>
<accession>A0A6L2P9P7</accession>
<reference evidence="2" key="1">
    <citation type="journal article" date="2019" name="Sci. Rep.">
        <title>Draft genome of Tanacetum cinerariifolium, the natural source of mosquito coil.</title>
        <authorList>
            <person name="Yamashiro T."/>
            <person name="Shiraishi A."/>
            <person name="Satake H."/>
            <person name="Nakayama K."/>
        </authorList>
    </citation>
    <scope>NUCLEOTIDE SEQUENCE</scope>
</reference>
<name>A0A6L2P9P7_TANCI</name>
<dbReference type="EMBL" id="BKCJ010011043">
    <property type="protein sequence ID" value="GEU94297.1"/>
    <property type="molecule type" value="Genomic_DNA"/>
</dbReference>
<feature type="compositionally biased region" description="Polar residues" evidence="1">
    <location>
        <begin position="116"/>
        <end position="125"/>
    </location>
</feature>
<organism evidence="2">
    <name type="scientific">Tanacetum cinerariifolium</name>
    <name type="common">Dalmatian daisy</name>
    <name type="synonym">Chrysanthemum cinerariifolium</name>
    <dbReference type="NCBI Taxonomy" id="118510"/>
    <lineage>
        <taxon>Eukaryota</taxon>
        <taxon>Viridiplantae</taxon>
        <taxon>Streptophyta</taxon>
        <taxon>Embryophyta</taxon>
        <taxon>Tracheophyta</taxon>
        <taxon>Spermatophyta</taxon>
        <taxon>Magnoliopsida</taxon>
        <taxon>eudicotyledons</taxon>
        <taxon>Gunneridae</taxon>
        <taxon>Pentapetalae</taxon>
        <taxon>asterids</taxon>
        <taxon>campanulids</taxon>
        <taxon>Asterales</taxon>
        <taxon>Asteraceae</taxon>
        <taxon>Asteroideae</taxon>
        <taxon>Anthemideae</taxon>
        <taxon>Anthemidinae</taxon>
        <taxon>Tanacetum</taxon>
    </lineage>
</organism>
<dbReference type="AlphaFoldDB" id="A0A6L2P9P7"/>
<evidence type="ECO:0000313" key="2">
    <source>
        <dbReference type="EMBL" id="GEU94297.1"/>
    </source>
</evidence>
<feature type="compositionally biased region" description="Acidic residues" evidence="1">
    <location>
        <begin position="140"/>
        <end position="155"/>
    </location>
</feature>
<feature type="region of interest" description="Disordered" evidence="1">
    <location>
        <begin position="112"/>
        <end position="158"/>
    </location>
</feature>
<protein>
    <submittedName>
        <fullName evidence="2">Uncharacterized protein</fullName>
    </submittedName>
</protein>
<proteinExistence type="predicted"/>
<dbReference type="PANTHER" id="PTHR31973">
    <property type="entry name" value="POLYPROTEIN, PUTATIVE-RELATED"/>
    <property type="match status" value="1"/>
</dbReference>